<evidence type="ECO:0000256" key="1">
    <source>
        <dbReference type="ARBA" id="ARBA00004123"/>
    </source>
</evidence>
<organism evidence="9">
    <name type="scientific">Physcomitrium patens</name>
    <name type="common">Spreading-leaved earth moss</name>
    <name type="synonym">Physcomitrella patens</name>
    <dbReference type="NCBI Taxonomy" id="3218"/>
    <lineage>
        <taxon>Eukaryota</taxon>
        <taxon>Viridiplantae</taxon>
        <taxon>Streptophyta</taxon>
        <taxon>Embryophyta</taxon>
        <taxon>Bryophyta</taxon>
        <taxon>Bryophytina</taxon>
        <taxon>Bryopsida</taxon>
        <taxon>Funariidae</taxon>
        <taxon>Funariales</taxon>
        <taxon>Funariaceae</taxon>
        <taxon>Physcomitrium</taxon>
    </lineage>
</organism>
<name>A0A2K1J0Q1_PHYPA</name>
<feature type="region of interest" description="Disordered" evidence="7">
    <location>
        <begin position="189"/>
        <end position="244"/>
    </location>
</feature>
<evidence type="ECO:0000256" key="3">
    <source>
        <dbReference type="ARBA" id="ARBA00023015"/>
    </source>
</evidence>
<dbReference type="CDD" id="cd12203">
    <property type="entry name" value="GT1"/>
    <property type="match status" value="2"/>
</dbReference>
<dbReference type="RefSeq" id="XP_024402443.1">
    <property type="nucleotide sequence ID" value="XM_024546675.2"/>
</dbReference>
<dbReference type="PROSITE" id="PS50090">
    <property type="entry name" value="MYB_LIKE"/>
    <property type="match status" value="2"/>
</dbReference>
<dbReference type="InterPro" id="IPR001005">
    <property type="entry name" value="SANT/Myb"/>
</dbReference>
<dbReference type="PANTHER" id="PTHR21654">
    <property type="entry name" value="FI21293P1"/>
    <property type="match status" value="1"/>
</dbReference>
<evidence type="ECO:0000256" key="6">
    <source>
        <dbReference type="ARBA" id="ARBA00023242"/>
    </source>
</evidence>
<comment type="subcellular location">
    <subcellularLocation>
        <location evidence="1">Nucleus</location>
    </subcellularLocation>
</comment>
<dbReference type="Gramene" id="Pp3c18_11300V3.2">
    <property type="protein sequence ID" value="Pp3c18_11300V3.2"/>
    <property type="gene ID" value="Pp3c18_11300"/>
</dbReference>
<feature type="region of interest" description="Disordered" evidence="7">
    <location>
        <begin position="718"/>
        <end position="757"/>
    </location>
</feature>
<dbReference type="FunFam" id="1.10.10.60:FF:000061">
    <property type="entry name" value="Trihelix transcription factor GT-2"/>
    <property type="match status" value="1"/>
</dbReference>
<feature type="region of interest" description="Disordered" evidence="7">
    <location>
        <begin position="27"/>
        <end position="134"/>
    </location>
</feature>
<dbReference type="Pfam" id="PF13837">
    <property type="entry name" value="Myb_DNA-bind_4"/>
    <property type="match status" value="2"/>
</dbReference>
<evidence type="ECO:0000259" key="8">
    <source>
        <dbReference type="PROSITE" id="PS50090"/>
    </source>
</evidence>
<evidence type="ECO:0000256" key="4">
    <source>
        <dbReference type="ARBA" id="ARBA00023125"/>
    </source>
</evidence>
<dbReference type="Gramene" id="Pp3c18_11300V3.1">
    <property type="protein sequence ID" value="Pp3c18_11300V3.1"/>
    <property type="gene ID" value="Pp3c18_11300"/>
</dbReference>
<evidence type="ECO:0000256" key="7">
    <source>
        <dbReference type="SAM" id="MobiDB-lite"/>
    </source>
</evidence>
<feature type="region of interest" description="Disordered" evidence="7">
    <location>
        <begin position="523"/>
        <end position="544"/>
    </location>
</feature>
<reference evidence="9 11" key="1">
    <citation type="journal article" date="2008" name="Science">
        <title>The Physcomitrella genome reveals evolutionary insights into the conquest of land by plants.</title>
        <authorList>
            <person name="Rensing S."/>
            <person name="Lang D."/>
            <person name="Zimmer A."/>
            <person name="Terry A."/>
            <person name="Salamov A."/>
            <person name="Shapiro H."/>
            <person name="Nishiyama T."/>
            <person name="Perroud P.-F."/>
            <person name="Lindquist E."/>
            <person name="Kamisugi Y."/>
            <person name="Tanahashi T."/>
            <person name="Sakakibara K."/>
            <person name="Fujita T."/>
            <person name="Oishi K."/>
            <person name="Shin-I T."/>
            <person name="Kuroki Y."/>
            <person name="Toyoda A."/>
            <person name="Suzuki Y."/>
            <person name="Hashimoto A."/>
            <person name="Yamaguchi K."/>
            <person name="Sugano A."/>
            <person name="Kohara Y."/>
            <person name="Fujiyama A."/>
            <person name="Anterola A."/>
            <person name="Aoki S."/>
            <person name="Ashton N."/>
            <person name="Barbazuk W.B."/>
            <person name="Barker E."/>
            <person name="Bennetzen J."/>
            <person name="Bezanilla M."/>
            <person name="Blankenship R."/>
            <person name="Cho S.H."/>
            <person name="Dutcher S."/>
            <person name="Estelle M."/>
            <person name="Fawcett J.A."/>
            <person name="Gundlach H."/>
            <person name="Hanada K."/>
            <person name="Heyl A."/>
            <person name="Hicks K.A."/>
            <person name="Hugh J."/>
            <person name="Lohr M."/>
            <person name="Mayer K."/>
            <person name="Melkozernov A."/>
            <person name="Murata T."/>
            <person name="Nelson D."/>
            <person name="Pils B."/>
            <person name="Prigge M."/>
            <person name="Reiss B."/>
            <person name="Renner T."/>
            <person name="Rombauts S."/>
            <person name="Rushton P."/>
            <person name="Sanderfoot A."/>
            <person name="Schween G."/>
            <person name="Shiu S.-H."/>
            <person name="Stueber K."/>
            <person name="Theodoulou F.L."/>
            <person name="Tu H."/>
            <person name="Van de Peer Y."/>
            <person name="Verrier P.J."/>
            <person name="Waters E."/>
            <person name="Wood A."/>
            <person name="Yang L."/>
            <person name="Cove D."/>
            <person name="Cuming A."/>
            <person name="Hasebe M."/>
            <person name="Lucas S."/>
            <person name="Mishler D.B."/>
            <person name="Reski R."/>
            <person name="Grigoriev I."/>
            <person name="Quatrano R.S."/>
            <person name="Boore J.L."/>
        </authorList>
    </citation>
    <scope>NUCLEOTIDE SEQUENCE [LARGE SCALE GENOMIC DNA]</scope>
    <source>
        <strain evidence="10 11">cv. Gransden 2004</strain>
    </source>
</reference>
<dbReference type="Gene3D" id="1.10.10.60">
    <property type="entry name" value="Homeodomain-like"/>
    <property type="match status" value="2"/>
</dbReference>
<proteinExistence type="predicted"/>
<feature type="compositionally biased region" description="Pro residues" evidence="7">
    <location>
        <begin position="532"/>
        <end position="542"/>
    </location>
</feature>
<accession>A0A2K1J0Q1</accession>
<sequence length="757" mass="83759">MQNTGQYGVSDSPQFVVGRPPAHIFSISHDNMSISSPSAGHPLPGHHPQHHLPHHLQAQHHHYGPHPGHQPHPTLQAHQQIHQTQSPHAAHAPHPQHPQFPLAQHPQGQQQQQPAQPHQPSLHQDVAQHQQAQQQAQQQQAQQQAQQQQQQQQAQQQVQQQAQQVQQVQQAQQAQQQAQQAAQQAQQQMVQQLGLGGPDSPEVPSPGVSRPSPTNYSQQQIVSAAQDDDGLEEEGRSTGANRWPRQETLALIKIRSDMDANFRDSGLKGPLWEDVSKKLAELGYNRSAKKCKEKFENVHKYYKKTKDGRAGRQDGKNYRFFSQLEALYGGQQTSAQLESNVAEVAVASLLAGSTVPGIAATDDYNISAPRPSEVSTGVTLSDSSEDDYDELGSGEADNQEKSRKRKRMEGGKSGTSKLDYFESLMKNLMDKQESMQRKFLEFMERREQDRQVREEAWRRQEIARMAREHELRAQEHALAATRDAALVAFLQKVTGQTLQIPQFPSRPPIVTVPPSIDSVVAAAQKQQSTPTPVTPVPAPAAPPTTASQQLVVANVDDIDKDSPIDPNSKRWPKPEVLTLIKLRSDMESRFQEAGPKGPLWEEISQGMACLGYNRNQKRCKEKWENINKYFRKTKESNKKRPENAKTCPYFHQLEVLYRQGVLGTPNNKQVSKVSADSPARELVDHQAVPLAHRIEAAAGKGGDTEMLKMLPAAAEAVQNAASAGNGTPSAAVHFFSSPENGSSAERGGPKQGSEPSM</sequence>
<feature type="compositionally biased region" description="Acidic residues" evidence="7">
    <location>
        <begin position="383"/>
        <end position="392"/>
    </location>
</feature>
<keyword evidence="3" id="KW-0805">Transcription regulation</keyword>
<dbReference type="FunCoup" id="A0A2K1J0Q1">
    <property type="interactions" value="301"/>
</dbReference>
<evidence type="ECO:0000313" key="10">
    <source>
        <dbReference type="EnsemblPlants" id="Pp3c18_11300V3.1"/>
    </source>
</evidence>
<protein>
    <recommendedName>
        <fullName evidence="8">Myb-like domain-containing protein</fullName>
    </recommendedName>
</protein>
<dbReference type="GeneID" id="112295304"/>
<dbReference type="EMBL" id="ABEU02000018">
    <property type="protein sequence ID" value="PNR35101.1"/>
    <property type="molecule type" value="Genomic_DNA"/>
</dbReference>
<dbReference type="InterPro" id="IPR044822">
    <property type="entry name" value="Myb_DNA-bind_4"/>
</dbReference>
<keyword evidence="4" id="KW-0238">DNA-binding</keyword>
<feature type="compositionally biased region" description="Polar residues" evidence="7">
    <location>
        <begin position="28"/>
        <end position="38"/>
    </location>
</feature>
<dbReference type="EnsemblPlants" id="Pp3c18_11300V3.1">
    <property type="protein sequence ID" value="Pp3c18_11300V3.1"/>
    <property type="gene ID" value="Pp3c18_11300"/>
</dbReference>
<feature type="domain" description="Myb-like" evidence="8">
    <location>
        <begin position="570"/>
        <end position="627"/>
    </location>
</feature>
<feature type="compositionally biased region" description="Polar residues" evidence="7">
    <location>
        <begin position="211"/>
        <end position="223"/>
    </location>
</feature>
<reference evidence="10" key="3">
    <citation type="submission" date="2020-12" db="UniProtKB">
        <authorList>
            <consortium name="EnsemblPlants"/>
        </authorList>
    </citation>
    <scope>IDENTIFICATION</scope>
</reference>
<keyword evidence="6" id="KW-0539">Nucleus</keyword>
<keyword evidence="2" id="KW-0677">Repeat</keyword>
<dbReference type="GO" id="GO:0005634">
    <property type="term" value="C:nucleus"/>
    <property type="evidence" value="ECO:0007669"/>
    <property type="project" value="UniProtKB-SubCell"/>
</dbReference>
<evidence type="ECO:0000313" key="9">
    <source>
        <dbReference type="EMBL" id="PNR35101.1"/>
    </source>
</evidence>
<dbReference type="PANTHER" id="PTHR21654:SF84">
    <property type="entry name" value="SI:DKEY-66I24.7"/>
    <property type="match status" value="1"/>
</dbReference>
<reference evidence="9 11" key="2">
    <citation type="journal article" date="2018" name="Plant J.">
        <title>The Physcomitrella patens chromosome-scale assembly reveals moss genome structure and evolution.</title>
        <authorList>
            <person name="Lang D."/>
            <person name="Ullrich K.K."/>
            <person name="Murat F."/>
            <person name="Fuchs J."/>
            <person name="Jenkins J."/>
            <person name="Haas F.B."/>
            <person name="Piednoel M."/>
            <person name="Gundlach H."/>
            <person name="Van Bel M."/>
            <person name="Meyberg R."/>
            <person name="Vives C."/>
            <person name="Morata J."/>
            <person name="Symeonidi A."/>
            <person name="Hiss M."/>
            <person name="Muchero W."/>
            <person name="Kamisugi Y."/>
            <person name="Saleh O."/>
            <person name="Blanc G."/>
            <person name="Decker E.L."/>
            <person name="van Gessel N."/>
            <person name="Grimwood J."/>
            <person name="Hayes R.D."/>
            <person name="Graham S.W."/>
            <person name="Gunter L.E."/>
            <person name="McDaniel S.F."/>
            <person name="Hoernstein S.N.W."/>
            <person name="Larsson A."/>
            <person name="Li F.W."/>
            <person name="Perroud P.F."/>
            <person name="Phillips J."/>
            <person name="Ranjan P."/>
            <person name="Rokshar D.S."/>
            <person name="Rothfels C.J."/>
            <person name="Schneider L."/>
            <person name="Shu S."/>
            <person name="Stevenson D.W."/>
            <person name="Thummler F."/>
            <person name="Tillich M."/>
            <person name="Villarreal Aguilar J.C."/>
            <person name="Widiez T."/>
            <person name="Wong G.K."/>
            <person name="Wymore A."/>
            <person name="Zhang Y."/>
            <person name="Zimmer A.D."/>
            <person name="Quatrano R.S."/>
            <person name="Mayer K.F.X."/>
            <person name="Goodstein D."/>
            <person name="Casacuberta J.M."/>
            <person name="Vandepoele K."/>
            <person name="Reski R."/>
            <person name="Cuming A.C."/>
            <person name="Tuskan G.A."/>
            <person name="Maumus F."/>
            <person name="Salse J."/>
            <person name="Schmutz J."/>
            <person name="Rensing S.A."/>
        </authorList>
    </citation>
    <scope>NUCLEOTIDE SEQUENCE [LARGE SCALE GENOMIC DNA]</scope>
    <source>
        <strain evidence="10 11">cv. Gransden 2004</strain>
    </source>
</reference>
<feature type="compositionally biased region" description="Low complexity" evidence="7">
    <location>
        <begin position="82"/>
        <end position="134"/>
    </location>
</feature>
<feature type="compositionally biased region" description="Basic residues" evidence="7">
    <location>
        <begin position="47"/>
        <end position="64"/>
    </location>
</feature>
<dbReference type="EnsemblPlants" id="Pp3c18_11300V3.2">
    <property type="protein sequence ID" value="Pp3c18_11300V3.2"/>
    <property type="gene ID" value="Pp3c18_11300"/>
</dbReference>
<dbReference type="FunFam" id="1.10.10.60:FF:000092">
    <property type="entry name" value="Trihelix transcription factor GT-2"/>
    <property type="match status" value="1"/>
</dbReference>
<evidence type="ECO:0000313" key="11">
    <source>
        <dbReference type="Proteomes" id="UP000006727"/>
    </source>
</evidence>
<dbReference type="Proteomes" id="UP000006727">
    <property type="component" value="Chromosome 18"/>
</dbReference>
<keyword evidence="5" id="KW-0804">Transcription</keyword>
<dbReference type="AlphaFoldDB" id="A0A2K1J0Q1"/>
<keyword evidence="11" id="KW-1185">Reference proteome</keyword>
<dbReference type="GO" id="GO:0003677">
    <property type="term" value="F:DNA binding"/>
    <property type="evidence" value="ECO:0007669"/>
    <property type="project" value="UniProtKB-KW"/>
</dbReference>
<dbReference type="KEGG" id="ppp:112295304"/>
<dbReference type="SMART" id="SM00717">
    <property type="entry name" value="SANT"/>
    <property type="match status" value="2"/>
</dbReference>
<dbReference type="OrthoDB" id="691673at2759"/>
<feature type="domain" description="Myb-like" evidence="8">
    <location>
        <begin position="241"/>
        <end position="299"/>
    </location>
</feature>
<gene>
    <name evidence="10" type="primary">LOC112295304</name>
    <name evidence="9" type="ORF">PHYPA_023000</name>
</gene>
<evidence type="ECO:0000256" key="5">
    <source>
        <dbReference type="ARBA" id="ARBA00023163"/>
    </source>
</evidence>
<dbReference type="GO" id="GO:0010468">
    <property type="term" value="P:regulation of gene expression"/>
    <property type="evidence" value="ECO:0007669"/>
    <property type="project" value="UniProtKB-ARBA"/>
</dbReference>
<dbReference type="OMA" id="NISHESM"/>
<evidence type="ECO:0000256" key="2">
    <source>
        <dbReference type="ARBA" id="ARBA00022737"/>
    </source>
</evidence>
<dbReference type="PaxDb" id="3218-PP1S19_341V6.1"/>
<feature type="region of interest" description="Disordered" evidence="7">
    <location>
        <begin position="362"/>
        <end position="416"/>
    </location>
</feature>